<comment type="caution">
    <text evidence="9">The sequence shown here is derived from an EMBL/GenBank/DDBJ whole genome shotgun (WGS) entry which is preliminary data.</text>
</comment>
<proteinExistence type="inferred from homology"/>
<evidence type="ECO:0000256" key="3">
    <source>
        <dbReference type="ARBA" id="ARBA00022475"/>
    </source>
</evidence>
<keyword evidence="6 7" id="KW-0472">Membrane</keyword>
<evidence type="ECO:0000313" key="9">
    <source>
        <dbReference type="EMBL" id="MBJ3775020.1"/>
    </source>
</evidence>
<evidence type="ECO:0000256" key="7">
    <source>
        <dbReference type="RuleBase" id="RU369079"/>
    </source>
</evidence>
<dbReference type="EMBL" id="JAEKJA010000003">
    <property type="protein sequence ID" value="MBJ3775020.1"/>
    <property type="molecule type" value="Genomic_DNA"/>
</dbReference>
<gene>
    <name evidence="9" type="ORF">JCR33_04935</name>
</gene>
<comment type="subunit">
    <text evidence="7">The complex comprises the extracytoplasmic solute receptor protein and the two transmembrane proteins.</text>
</comment>
<evidence type="ECO:0000256" key="6">
    <source>
        <dbReference type="ARBA" id="ARBA00023136"/>
    </source>
</evidence>
<name>A0A934IN98_9HYPH</name>
<keyword evidence="7" id="KW-0997">Cell inner membrane</keyword>
<comment type="similarity">
    <text evidence="7">Belongs to the TRAP transporter small permease family.</text>
</comment>
<evidence type="ECO:0000313" key="10">
    <source>
        <dbReference type="Proteomes" id="UP000609531"/>
    </source>
</evidence>
<reference evidence="9" key="1">
    <citation type="submission" date="2020-12" db="EMBL/GenBank/DDBJ databases">
        <title>Bacterial taxonomy.</title>
        <authorList>
            <person name="Pan X."/>
        </authorList>
    </citation>
    <scope>NUCLEOTIDE SEQUENCE</scope>
    <source>
        <strain evidence="9">B2012</strain>
    </source>
</reference>
<accession>A0A934IN98</accession>
<comment type="subcellular location">
    <subcellularLocation>
        <location evidence="7">Cell inner membrane</location>
        <topology evidence="7">Multi-pass membrane protein</topology>
    </subcellularLocation>
    <subcellularLocation>
        <location evidence="1">Cell membrane</location>
        <topology evidence="1">Multi-pass membrane protein</topology>
    </subcellularLocation>
</comment>
<feature type="transmembrane region" description="Helical" evidence="7">
    <location>
        <begin position="99"/>
        <end position="120"/>
    </location>
</feature>
<dbReference type="GO" id="GO:0005886">
    <property type="term" value="C:plasma membrane"/>
    <property type="evidence" value="ECO:0007669"/>
    <property type="project" value="UniProtKB-SubCell"/>
</dbReference>
<keyword evidence="3" id="KW-1003">Cell membrane</keyword>
<keyword evidence="2 7" id="KW-0813">Transport</keyword>
<dbReference type="Proteomes" id="UP000609531">
    <property type="component" value="Unassembled WGS sequence"/>
</dbReference>
<keyword evidence="5 7" id="KW-1133">Transmembrane helix</keyword>
<sequence>MSLIRSVVDRLFLVAATLAFLAIVAAMGLTVADIVLRLAARITALAGGRPGWAVPGLVDLTQLAVMTAASLAIAVAFHRGTHVAVDLLTSGLPTGTRRLLAVVAALGGAALAALCLYTGVGEMRAQLQYTTLSATLGISYVWYWVPLIAGLALSVIAALLAAVELWLGTRPMQLGDV</sequence>
<feature type="domain" description="Tripartite ATP-independent periplasmic transporters DctQ component" evidence="8">
    <location>
        <begin position="53"/>
        <end position="166"/>
    </location>
</feature>
<dbReference type="GO" id="GO:0022857">
    <property type="term" value="F:transmembrane transporter activity"/>
    <property type="evidence" value="ECO:0007669"/>
    <property type="project" value="UniProtKB-UniRule"/>
</dbReference>
<evidence type="ECO:0000256" key="2">
    <source>
        <dbReference type="ARBA" id="ARBA00022448"/>
    </source>
</evidence>
<feature type="transmembrane region" description="Helical" evidence="7">
    <location>
        <begin position="140"/>
        <end position="163"/>
    </location>
</feature>
<feature type="transmembrane region" description="Helical" evidence="7">
    <location>
        <begin position="12"/>
        <end position="40"/>
    </location>
</feature>
<comment type="function">
    <text evidence="7">Part of the tripartite ATP-independent periplasmic (TRAP) transport system.</text>
</comment>
<protein>
    <recommendedName>
        <fullName evidence="7">TRAP transporter small permease protein</fullName>
    </recommendedName>
</protein>
<keyword evidence="10" id="KW-1185">Reference proteome</keyword>
<organism evidence="9 10">
    <name type="scientific">Acuticoccus mangrovi</name>
    <dbReference type="NCBI Taxonomy" id="2796142"/>
    <lineage>
        <taxon>Bacteria</taxon>
        <taxon>Pseudomonadati</taxon>
        <taxon>Pseudomonadota</taxon>
        <taxon>Alphaproteobacteria</taxon>
        <taxon>Hyphomicrobiales</taxon>
        <taxon>Amorphaceae</taxon>
        <taxon>Acuticoccus</taxon>
    </lineage>
</organism>
<feature type="transmembrane region" description="Helical" evidence="7">
    <location>
        <begin position="60"/>
        <end position="78"/>
    </location>
</feature>
<dbReference type="Pfam" id="PF04290">
    <property type="entry name" value="DctQ"/>
    <property type="match status" value="1"/>
</dbReference>
<evidence type="ECO:0000256" key="1">
    <source>
        <dbReference type="ARBA" id="ARBA00004651"/>
    </source>
</evidence>
<evidence type="ECO:0000256" key="5">
    <source>
        <dbReference type="ARBA" id="ARBA00022989"/>
    </source>
</evidence>
<evidence type="ECO:0000259" key="8">
    <source>
        <dbReference type="Pfam" id="PF04290"/>
    </source>
</evidence>
<dbReference type="RefSeq" id="WP_198880915.1">
    <property type="nucleotide sequence ID" value="NZ_JAEKJA010000003.1"/>
</dbReference>
<dbReference type="AlphaFoldDB" id="A0A934IN98"/>
<keyword evidence="4 7" id="KW-0812">Transmembrane</keyword>
<evidence type="ECO:0000256" key="4">
    <source>
        <dbReference type="ARBA" id="ARBA00022692"/>
    </source>
</evidence>
<dbReference type="InterPro" id="IPR055348">
    <property type="entry name" value="DctQ"/>
</dbReference>